<dbReference type="Proteomes" id="UP000075884">
    <property type="component" value="Unassembled WGS sequence"/>
</dbReference>
<feature type="region of interest" description="Disordered" evidence="7">
    <location>
        <begin position="949"/>
        <end position="976"/>
    </location>
</feature>
<sequence length="976" mass="107421">MTRIRTDSLGLRSKRNPVVYTNVVAGSTAMESSIMDTTDALETGGEMVVVEDVSSSIEHHQHHHHHHHHNHQGVATVPLMNGITVTLANGTAVAVGDNKYDVADKAGIDFASATNHNNTEPQPTTTTTVVKPPAPPSVDDKMQCYASNQDDDNEASSMMMVDSVGATGTAHCNSSHSSASNTSTSSTSSSSSSSSTSSSSTVGSAASHPEEDDVEGDEEDVEEEEEEDDETNRAGDDHGASSAVVDETTSVDKLHMMQTDDDPLLQETINAIMNGADGIEVVNTTDHDPIDAHTEIAAVVTAEMVHTSTPRPATTDEVETDRNYECTYCGKLFTRSNTLSYHLKVHTGERPFKCKHCAKAFREQYRLMKHLKTHSKYRNRRLERGCLVEQQAAPAGLRVPLHRGGSAVVAATAAAAAAAAALMAANAPNTGEEDYATGDSERFFKSYELPDASVAMKLEPDISLTEDADETAVEDGPRTTLLTTEVVETMEEHHESVTVADEQLDDPNETSDGIALSGDGNDIRYQIIEERIKSLQREVHLVNQNLNRVESKVDSLTRIISLFIGKFEDETELANQVAQQQQLQQQQQEQHQQQEQEEQEEQHLEETEEQILQTVSEETGAVVPVASLTVVTHQQQQQQQQQSVSPSVQPKTIFLTSTTPTQNASSAAAAQQVHVYASSSSPLAHHHHHHQQQQATLVKETRAGNTHYYQLTEPSSVVHIKADASPSPIPMKVPSPSPTPPSPQTQTHQQQHHHLTLTNGAGGNQLLDTFPEIPELPIRTVSDFLDLNDHCTDNEQFLLQMMIRLHQEIHNSQPFQRNIKRMMEALVTYEVLCQFSWSGKSAINGQYTKYVFGNSLGIIDLLMKTLNLGKSAEEAEANQKPIFAAIQSFIKHSRQNMIRDSRKRRDQSRGVIPLGAGEVIAGMVPDTTTTTTIALHVNGGERLQIKQLRSERHHHHHHHHQQQQQQQPQTELVHPF</sequence>
<dbReference type="GO" id="GO:0000977">
    <property type="term" value="F:RNA polymerase II transcription regulatory region sequence-specific DNA binding"/>
    <property type="evidence" value="ECO:0007669"/>
    <property type="project" value="TreeGrafter"/>
</dbReference>
<dbReference type="GO" id="GO:0000981">
    <property type="term" value="F:DNA-binding transcription factor activity, RNA polymerase II-specific"/>
    <property type="evidence" value="ECO:0007669"/>
    <property type="project" value="TreeGrafter"/>
</dbReference>
<dbReference type="EnsemblMetazoa" id="ADIR016206-RA">
    <property type="protein sequence ID" value="ADIR016206-PA"/>
    <property type="gene ID" value="ADIR016206"/>
</dbReference>
<dbReference type="AlphaFoldDB" id="A0A9I3EI99"/>
<feature type="region of interest" description="Disordered" evidence="7">
    <location>
        <begin position="167"/>
        <end position="244"/>
    </location>
</feature>
<evidence type="ECO:0000256" key="3">
    <source>
        <dbReference type="ARBA" id="ARBA00022771"/>
    </source>
</evidence>
<evidence type="ECO:0000313" key="10">
    <source>
        <dbReference type="Proteomes" id="UP000075884"/>
    </source>
</evidence>
<dbReference type="SMART" id="SM00355">
    <property type="entry name" value="ZnF_C2H2"/>
    <property type="match status" value="2"/>
</dbReference>
<dbReference type="InterPro" id="IPR013087">
    <property type="entry name" value="Znf_C2H2_type"/>
</dbReference>
<evidence type="ECO:0000256" key="5">
    <source>
        <dbReference type="PROSITE-ProRule" id="PRU00042"/>
    </source>
</evidence>
<reference evidence="9" key="2">
    <citation type="submission" date="2023-03" db="UniProtKB">
        <authorList>
            <consortium name="EnsemblMetazoa"/>
        </authorList>
    </citation>
    <scope>IDENTIFICATION</scope>
    <source>
        <strain evidence="9">WRAIR2</strain>
    </source>
</reference>
<dbReference type="GO" id="GO:0005634">
    <property type="term" value="C:nucleus"/>
    <property type="evidence" value="ECO:0007669"/>
    <property type="project" value="TreeGrafter"/>
</dbReference>
<keyword evidence="3 5" id="KW-0863">Zinc-finger</keyword>
<dbReference type="SUPFAM" id="SSF57667">
    <property type="entry name" value="beta-beta-alpha zinc fingers"/>
    <property type="match status" value="1"/>
</dbReference>
<dbReference type="FunFam" id="3.30.160.60:FF:002773">
    <property type="entry name" value="AGAP006061-PA-like protein"/>
    <property type="match status" value="1"/>
</dbReference>
<evidence type="ECO:0000256" key="4">
    <source>
        <dbReference type="ARBA" id="ARBA00022833"/>
    </source>
</evidence>
<feature type="domain" description="C2H2-type" evidence="8">
    <location>
        <begin position="352"/>
        <end position="379"/>
    </location>
</feature>
<dbReference type="Gene3D" id="3.30.160.60">
    <property type="entry name" value="Classic Zinc Finger"/>
    <property type="match status" value="2"/>
</dbReference>
<name>A0A9I3EI99_9DIPT</name>
<keyword evidence="4" id="KW-0862">Zinc</keyword>
<dbReference type="PROSITE" id="PS00028">
    <property type="entry name" value="ZINC_FINGER_C2H2_1"/>
    <property type="match status" value="2"/>
</dbReference>
<organism evidence="9 10">
    <name type="scientific">Anopheles dirus</name>
    <dbReference type="NCBI Taxonomy" id="7168"/>
    <lineage>
        <taxon>Eukaryota</taxon>
        <taxon>Metazoa</taxon>
        <taxon>Ecdysozoa</taxon>
        <taxon>Arthropoda</taxon>
        <taxon>Hexapoda</taxon>
        <taxon>Insecta</taxon>
        <taxon>Pterygota</taxon>
        <taxon>Neoptera</taxon>
        <taxon>Endopterygota</taxon>
        <taxon>Diptera</taxon>
        <taxon>Nematocera</taxon>
        <taxon>Culicoidea</taxon>
        <taxon>Culicidae</taxon>
        <taxon>Anophelinae</taxon>
        <taxon>Anopheles</taxon>
    </lineage>
</organism>
<feature type="compositionally biased region" description="Basic residues" evidence="7">
    <location>
        <begin position="951"/>
        <end position="961"/>
    </location>
</feature>
<dbReference type="GO" id="GO:0008270">
    <property type="term" value="F:zinc ion binding"/>
    <property type="evidence" value="ECO:0007669"/>
    <property type="project" value="UniProtKB-KW"/>
</dbReference>
<keyword evidence="6" id="KW-0175">Coiled coil</keyword>
<feature type="region of interest" description="Disordered" evidence="7">
    <location>
        <begin position="112"/>
        <end position="152"/>
    </location>
</feature>
<feature type="domain" description="C2H2-type" evidence="8">
    <location>
        <begin position="324"/>
        <end position="351"/>
    </location>
</feature>
<evidence type="ECO:0000313" key="9">
    <source>
        <dbReference type="EnsemblMetazoa" id="ADIR016206-PA"/>
    </source>
</evidence>
<evidence type="ECO:0000256" key="6">
    <source>
        <dbReference type="SAM" id="Coils"/>
    </source>
</evidence>
<feature type="compositionally biased region" description="Acidic residues" evidence="7">
    <location>
        <begin position="210"/>
        <end position="230"/>
    </location>
</feature>
<reference evidence="10" key="1">
    <citation type="submission" date="2013-03" db="EMBL/GenBank/DDBJ databases">
        <title>The Genome Sequence of Anopheles dirus WRAIR2.</title>
        <authorList>
            <consortium name="The Broad Institute Genomics Platform"/>
            <person name="Neafsey D.E."/>
            <person name="Walton C."/>
            <person name="Walker B."/>
            <person name="Young S.K."/>
            <person name="Zeng Q."/>
            <person name="Gargeya S."/>
            <person name="Fitzgerald M."/>
            <person name="Haas B."/>
            <person name="Abouelleil A."/>
            <person name="Allen A.W."/>
            <person name="Alvarado L."/>
            <person name="Arachchi H.M."/>
            <person name="Berlin A.M."/>
            <person name="Chapman S.B."/>
            <person name="Gainer-Dewar J."/>
            <person name="Goldberg J."/>
            <person name="Griggs A."/>
            <person name="Gujja S."/>
            <person name="Hansen M."/>
            <person name="Howarth C."/>
            <person name="Imamovic A."/>
            <person name="Ireland A."/>
            <person name="Larimer J."/>
            <person name="McCowan C."/>
            <person name="Murphy C."/>
            <person name="Pearson M."/>
            <person name="Poon T.W."/>
            <person name="Priest M."/>
            <person name="Roberts A."/>
            <person name="Saif S."/>
            <person name="Shea T."/>
            <person name="Sisk P."/>
            <person name="Sykes S."/>
            <person name="Wortman J."/>
            <person name="Nusbaum C."/>
            <person name="Birren B."/>
        </authorList>
    </citation>
    <scope>NUCLEOTIDE SEQUENCE [LARGE SCALE GENOMIC DNA]</scope>
    <source>
        <strain evidence="10">WRAIR2</strain>
    </source>
</reference>
<keyword evidence="1" id="KW-0479">Metal-binding</keyword>
<protein>
    <recommendedName>
        <fullName evidence="8">C2H2-type domain-containing protein</fullName>
    </recommendedName>
</protein>
<feature type="compositionally biased region" description="Low complexity" evidence="7">
    <location>
        <begin position="174"/>
        <end position="207"/>
    </location>
</feature>
<feature type="region of interest" description="Disordered" evidence="7">
    <location>
        <begin position="724"/>
        <end position="753"/>
    </location>
</feature>
<feature type="compositionally biased region" description="Pro residues" evidence="7">
    <location>
        <begin position="727"/>
        <end position="743"/>
    </location>
</feature>
<dbReference type="PANTHER" id="PTHR14196">
    <property type="entry name" value="ODD-SKIPPED - RELATED"/>
    <property type="match status" value="1"/>
</dbReference>
<evidence type="ECO:0000256" key="2">
    <source>
        <dbReference type="ARBA" id="ARBA00022737"/>
    </source>
</evidence>
<dbReference type="PROSITE" id="PS50157">
    <property type="entry name" value="ZINC_FINGER_C2H2_2"/>
    <property type="match status" value="2"/>
</dbReference>
<feature type="coiled-coil region" evidence="6">
    <location>
        <begin position="525"/>
        <end position="552"/>
    </location>
</feature>
<feature type="compositionally biased region" description="Low complexity" evidence="7">
    <location>
        <begin position="119"/>
        <end position="131"/>
    </location>
</feature>
<dbReference type="InterPro" id="IPR036236">
    <property type="entry name" value="Znf_C2H2_sf"/>
</dbReference>
<dbReference type="InterPro" id="IPR050717">
    <property type="entry name" value="C2H2-ZF_Transcription_Reg"/>
</dbReference>
<dbReference type="PANTHER" id="PTHR14196:SF12">
    <property type="entry name" value="ZINC FINGER PROTEIN 208-LIKE"/>
    <property type="match status" value="1"/>
</dbReference>
<feature type="region of interest" description="Disordered" evidence="7">
    <location>
        <begin position="588"/>
        <end position="609"/>
    </location>
</feature>
<dbReference type="FunFam" id="3.30.160.60:FF:002420">
    <property type="entry name" value="Zinc finger and BTB domain-containing protein 2"/>
    <property type="match status" value="1"/>
</dbReference>
<evidence type="ECO:0000259" key="8">
    <source>
        <dbReference type="PROSITE" id="PS50157"/>
    </source>
</evidence>
<feature type="region of interest" description="Disordered" evidence="7">
    <location>
        <begin position="676"/>
        <end position="697"/>
    </location>
</feature>
<proteinExistence type="predicted"/>
<accession>A0A9I3EI99</accession>
<keyword evidence="2" id="KW-0677">Repeat</keyword>
<evidence type="ECO:0000256" key="1">
    <source>
        <dbReference type="ARBA" id="ARBA00022723"/>
    </source>
</evidence>
<evidence type="ECO:0000256" key="7">
    <source>
        <dbReference type="SAM" id="MobiDB-lite"/>
    </source>
</evidence>
<keyword evidence="10" id="KW-1185">Reference proteome</keyword>